<name>M7YAH6_9BACT</name>
<gene>
    <name evidence="1" type="ORF">C943_04009</name>
</gene>
<keyword evidence="2" id="KW-1185">Reference proteome</keyword>
<dbReference type="EMBL" id="AMZY02000007">
    <property type="protein sequence ID" value="EMS34191.1"/>
    <property type="molecule type" value="Genomic_DNA"/>
</dbReference>
<dbReference type="Proteomes" id="UP000010953">
    <property type="component" value="Unassembled WGS sequence"/>
</dbReference>
<comment type="caution">
    <text evidence="1">The sequence shown here is derived from an EMBL/GenBank/DDBJ whole genome shotgun (WGS) entry which is preliminary data.</text>
</comment>
<dbReference type="InParanoid" id="M7YAH6"/>
<protein>
    <submittedName>
        <fullName evidence="1">Uncharacterized protein</fullName>
    </submittedName>
</protein>
<reference evidence="1" key="1">
    <citation type="submission" date="2013-01" db="EMBL/GenBank/DDBJ databases">
        <title>Genome assembly of Mariniradius saccharolyticus AK6.</title>
        <authorList>
            <person name="Vaidya B."/>
            <person name="Khatri I."/>
            <person name="Tanuku N.R.S."/>
            <person name="Subramanian S."/>
            <person name="Pinnaka A."/>
        </authorList>
    </citation>
    <scope>NUCLEOTIDE SEQUENCE [LARGE SCALE GENOMIC DNA]</scope>
    <source>
        <strain evidence="1">AK6</strain>
    </source>
</reference>
<evidence type="ECO:0000313" key="1">
    <source>
        <dbReference type="EMBL" id="EMS34191.1"/>
    </source>
</evidence>
<sequence length="62" mass="6706">MADCTPQNSSLGPGGKNPAYKAVGRIKGILHEGGKEVTACFERNFITIKLETASKPRRKFGK</sequence>
<dbReference type="AlphaFoldDB" id="M7YAH6"/>
<proteinExistence type="predicted"/>
<evidence type="ECO:0000313" key="2">
    <source>
        <dbReference type="Proteomes" id="UP000010953"/>
    </source>
</evidence>
<accession>M7YAH6</accession>
<organism evidence="1 2">
    <name type="scientific">Mariniradius saccharolyticus AK6</name>
    <dbReference type="NCBI Taxonomy" id="1239962"/>
    <lineage>
        <taxon>Bacteria</taxon>
        <taxon>Pseudomonadati</taxon>
        <taxon>Bacteroidota</taxon>
        <taxon>Cytophagia</taxon>
        <taxon>Cytophagales</taxon>
        <taxon>Cyclobacteriaceae</taxon>
        <taxon>Mariniradius</taxon>
    </lineage>
</organism>